<evidence type="ECO:0000256" key="1">
    <source>
        <dbReference type="SAM" id="Phobius"/>
    </source>
</evidence>
<keyword evidence="1" id="KW-1133">Transmembrane helix</keyword>
<keyword evidence="4" id="KW-1185">Reference proteome</keyword>
<dbReference type="InterPro" id="IPR013783">
    <property type="entry name" value="Ig-like_fold"/>
</dbReference>
<feature type="domain" description="Fibronectin type-III" evidence="2">
    <location>
        <begin position="35"/>
        <end position="130"/>
    </location>
</feature>
<dbReference type="Proteomes" id="UP001279410">
    <property type="component" value="Unassembled WGS sequence"/>
</dbReference>
<accession>A0AAD3MM33</accession>
<keyword evidence="1" id="KW-0472">Membrane</keyword>
<keyword evidence="1 3" id="KW-0812">Transmembrane</keyword>
<evidence type="ECO:0000313" key="3">
    <source>
        <dbReference type="EMBL" id="GLD56000.1"/>
    </source>
</evidence>
<sequence length="271" mass="30386">MISTVITTSIPYYFDSPSPPLPPVHPPGPLPPYEDPLQISFNVVNSTNIEVSWDSYFTVAAYKVTWVKRGQTQINEGMRERTVSGGRRHISLTNLEPRSVYRICVHVLDTLNSYRPGEDTICSEARTKPALSTKPPGRDQAPQESINSTLLMAGIIGGAVLIILVTLLSLFCWHMHRKSRSSSTKWKYNRGRRKDDYCEAGTKKDNSILEMTETSFQIVALNNEQLLKGDFRIQPIYTPNGGIGFRDCHLSNNSIAYCKSSNVPSTEFCHT</sequence>
<dbReference type="EMBL" id="BRZM01007662">
    <property type="protein sequence ID" value="GLD56000.1"/>
    <property type="molecule type" value="Genomic_DNA"/>
</dbReference>
<protein>
    <submittedName>
        <fullName evidence="3">Leucine-rich repeat transmembrane protein FLRT2</fullName>
    </submittedName>
</protein>
<dbReference type="SUPFAM" id="SSF49265">
    <property type="entry name" value="Fibronectin type III"/>
    <property type="match status" value="1"/>
</dbReference>
<dbReference type="Pfam" id="PF00041">
    <property type="entry name" value="fn3"/>
    <property type="match status" value="1"/>
</dbReference>
<proteinExistence type="predicted"/>
<reference evidence="3" key="1">
    <citation type="submission" date="2022-08" db="EMBL/GenBank/DDBJ databases">
        <title>Genome sequencing of akame (Lates japonicus).</title>
        <authorList>
            <person name="Hashiguchi Y."/>
            <person name="Takahashi H."/>
        </authorList>
    </citation>
    <scope>NUCLEOTIDE SEQUENCE</scope>
    <source>
        <strain evidence="3">Kochi</strain>
    </source>
</reference>
<gene>
    <name evidence="3" type="ORF">AKAME5_002983000</name>
</gene>
<comment type="caution">
    <text evidence="3">The sequence shown here is derived from an EMBL/GenBank/DDBJ whole genome shotgun (WGS) entry which is preliminary data.</text>
</comment>
<name>A0AAD3MM33_LATJO</name>
<evidence type="ECO:0000313" key="4">
    <source>
        <dbReference type="Proteomes" id="UP001279410"/>
    </source>
</evidence>
<dbReference type="InterPro" id="IPR003961">
    <property type="entry name" value="FN3_dom"/>
</dbReference>
<dbReference type="PROSITE" id="PS50853">
    <property type="entry name" value="FN3"/>
    <property type="match status" value="1"/>
</dbReference>
<feature type="transmembrane region" description="Helical" evidence="1">
    <location>
        <begin position="150"/>
        <end position="173"/>
    </location>
</feature>
<dbReference type="CDD" id="cd00063">
    <property type="entry name" value="FN3"/>
    <property type="match status" value="1"/>
</dbReference>
<organism evidence="3 4">
    <name type="scientific">Lates japonicus</name>
    <name type="common">Japanese lates</name>
    <dbReference type="NCBI Taxonomy" id="270547"/>
    <lineage>
        <taxon>Eukaryota</taxon>
        <taxon>Metazoa</taxon>
        <taxon>Chordata</taxon>
        <taxon>Craniata</taxon>
        <taxon>Vertebrata</taxon>
        <taxon>Euteleostomi</taxon>
        <taxon>Actinopterygii</taxon>
        <taxon>Neopterygii</taxon>
        <taxon>Teleostei</taxon>
        <taxon>Neoteleostei</taxon>
        <taxon>Acanthomorphata</taxon>
        <taxon>Carangaria</taxon>
        <taxon>Carangaria incertae sedis</taxon>
        <taxon>Centropomidae</taxon>
        <taxon>Lates</taxon>
    </lineage>
</organism>
<dbReference type="InterPro" id="IPR036116">
    <property type="entry name" value="FN3_sf"/>
</dbReference>
<evidence type="ECO:0000259" key="2">
    <source>
        <dbReference type="PROSITE" id="PS50853"/>
    </source>
</evidence>
<dbReference type="AlphaFoldDB" id="A0AAD3MM33"/>
<dbReference type="Gene3D" id="2.60.40.10">
    <property type="entry name" value="Immunoglobulins"/>
    <property type="match status" value="1"/>
</dbReference>